<reference evidence="1" key="1">
    <citation type="submission" date="2020-05" db="EMBL/GenBank/DDBJ databases">
        <title>WGS assembly of Panicum virgatum.</title>
        <authorList>
            <person name="Lovell J.T."/>
            <person name="Jenkins J."/>
            <person name="Shu S."/>
            <person name="Juenger T.E."/>
            <person name="Schmutz J."/>
        </authorList>
    </citation>
    <scope>NUCLEOTIDE SEQUENCE</scope>
    <source>
        <strain evidence="1">AP13</strain>
    </source>
</reference>
<name>A0A8T0W2J2_PANVG</name>
<sequence>MDTVSFAVSTADSLSIGLLLRSQTLAAVCATSSHVRHPQARHFTPGIQRPLHPPHCCNDPMAFTIADLKKEHTKFSTTMNDCLDKAKEHVANINAMLIRMEHAKFMENHTNDSSNASSPTIDLIQPKNSTLQVHNTTITNGDDAKSSLSPESRSDEMADEVTIDLTMAPADITIAPNMATPDIVTDTTGIKRVQSALDVDDDDNTQQVAISTVKSSLPVQPRSEETTTTIIDVTMAMPDIFSHPMRIEQTQPYGAAIQSNPMTVLSYNLFHSPHQY</sequence>
<dbReference type="Proteomes" id="UP000823388">
    <property type="component" value="Chromosome 2K"/>
</dbReference>
<dbReference type="AlphaFoldDB" id="A0A8T0W2J2"/>
<accession>A0A8T0W2J2</accession>
<gene>
    <name evidence="1" type="ORF">PVAP13_2KG264916</name>
</gene>
<proteinExistence type="predicted"/>
<organism evidence="1 2">
    <name type="scientific">Panicum virgatum</name>
    <name type="common">Blackwell switchgrass</name>
    <dbReference type="NCBI Taxonomy" id="38727"/>
    <lineage>
        <taxon>Eukaryota</taxon>
        <taxon>Viridiplantae</taxon>
        <taxon>Streptophyta</taxon>
        <taxon>Embryophyta</taxon>
        <taxon>Tracheophyta</taxon>
        <taxon>Spermatophyta</taxon>
        <taxon>Magnoliopsida</taxon>
        <taxon>Liliopsida</taxon>
        <taxon>Poales</taxon>
        <taxon>Poaceae</taxon>
        <taxon>PACMAD clade</taxon>
        <taxon>Panicoideae</taxon>
        <taxon>Panicodae</taxon>
        <taxon>Paniceae</taxon>
        <taxon>Panicinae</taxon>
        <taxon>Panicum</taxon>
        <taxon>Panicum sect. Hiantes</taxon>
    </lineage>
</organism>
<keyword evidence="2" id="KW-1185">Reference proteome</keyword>
<comment type="caution">
    <text evidence="1">The sequence shown here is derived from an EMBL/GenBank/DDBJ whole genome shotgun (WGS) entry which is preliminary data.</text>
</comment>
<dbReference type="EMBL" id="CM029039">
    <property type="protein sequence ID" value="KAG2641648.1"/>
    <property type="molecule type" value="Genomic_DNA"/>
</dbReference>
<evidence type="ECO:0000313" key="2">
    <source>
        <dbReference type="Proteomes" id="UP000823388"/>
    </source>
</evidence>
<evidence type="ECO:0000313" key="1">
    <source>
        <dbReference type="EMBL" id="KAG2641648.1"/>
    </source>
</evidence>
<protein>
    <submittedName>
        <fullName evidence="1">Uncharacterized protein</fullName>
    </submittedName>
</protein>